<evidence type="ECO:0000313" key="3">
    <source>
        <dbReference type="Proteomes" id="UP000283269"/>
    </source>
</evidence>
<keyword evidence="1" id="KW-0732">Signal</keyword>
<dbReference type="OrthoDB" id="3026402at2759"/>
<dbReference type="EMBL" id="NHYD01003061">
    <property type="protein sequence ID" value="PPQ83025.1"/>
    <property type="molecule type" value="Genomic_DNA"/>
</dbReference>
<evidence type="ECO:0000313" key="2">
    <source>
        <dbReference type="EMBL" id="PPQ83025.1"/>
    </source>
</evidence>
<name>A0A409WWY7_PSICY</name>
<evidence type="ECO:0000256" key="1">
    <source>
        <dbReference type="SAM" id="SignalP"/>
    </source>
</evidence>
<proteinExistence type="predicted"/>
<reference evidence="2 3" key="1">
    <citation type="journal article" date="2018" name="Evol. Lett.">
        <title>Horizontal gene cluster transfer increased hallucinogenic mushroom diversity.</title>
        <authorList>
            <person name="Reynolds H.T."/>
            <person name="Vijayakumar V."/>
            <person name="Gluck-Thaler E."/>
            <person name="Korotkin H.B."/>
            <person name="Matheny P.B."/>
            <person name="Slot J.C."/>
        </authorList>
    </citation>
    <scope>NUCLEOTIDE SEQUENCE [LARGE SCALE GENOMIC DNA]</scope>
    <source>
        <strain evidence="2 3">2631</strain>
    </source>
</reference>
<keyword evidence="3" id="KW-1185">Reference proteome</keyword>
<evidence type="ECO:0008006" key="4">
    <source>
        <dbReference type="Google" id="ProtNLM"/>
    </source>
</evidence>
<feature type="signal peptide" evidence="1">
    <location>
        <begin position="1"/>
        <end position="20"/>
    </location>
</feature>
<comment type="caution">
    <text evidence="2">The sequence shown here is derived from an EMBL/GenBank/DDBJ whole genome shotgun (WGS) entry which is preliminary data.</text>
</comment>
<protein>
    <recommendedName>
        <fullName evidence="4">WAP domain-containing protein</fullName>
    </recommendedName>
</protein>
<gene>
    <name evidence="2" type="ORF">CVT25_005265</name>
</gene>
<dbReference type="AlphaFoldDB" id="A0A409WWY7"/>
<dbReference type="Proteomes" id="UP000283269">
    <property type="component" value="Unassembled WGS sequence"/>
</dbReference>
<feature type="chain" id="PRO_5019416075" description="WAP domain-containing protein" evidence="1">
    <location>
        <begin position="21"/>
        <end position="85"/>
    </location>
</feature>
<dbReference type="InParanoid" id="A0A409WWY7"/>
<accession>A0A409WWY7</accession>
<organism evidence="2 3">
    <name type="scientific">Psilocybe cyanescens</name>
    <dbReference type="NCBI Taxonomy" id="93625"/>
    <lineage>
        <taxon>Eukaryota</taxon>
        <taxon>Fungi</taxon>
        <taxon>Dikarya</taxon>
        <taxon>Basidiomycota</taxon>
        <taxon>Agaricomycotina</taxon>
        <taxon>Agaricomycetes</taxon>
        <taxon>Agaricomycetidae</taxon>
        <taxon>Agaricales</taxon>
        <taxon>Agaricineae</taxon>
        <taxon>Strophariaceae</taxon>
        <taxon>Psilocybe</taxon>
    </lineage>
</organism>
<sequence length="85" mass="8824">MKLFIITLLASLAFFSQAEATPASNSLEARHCPTFHCGGPKNLQCGGPDNAKCPTGYRCCVGPLGPIDHPRPGSCLPGLTGVCPL</sequence>